<keyword evidence="5 7" id="KW-0057">Aromatic amino acid biosynthesis</keyword>
<gene>
    <name evidence="13" type="primary">aroE_2</name>
    <name evidence="7" type="synonym">aroD</name>
    <name evidence="8" type="synonym">aroE</name>
    <name evidence="13" type="ORF">Mal48_43680</name>
</gene>
<dbReference type="EC" id="4.2.1.10" evidence="7"/>
<comment type="pathway">
    <text evidence="1 8">Metabolic intermediate biosynthesis; chorismate biosynthesis; chorismate from D-erythrose 4-phosphate and phosphoenolpyruvate: step 4/7.</text>
</comment>
<dbReference type="Pfam" id="PF01487">
    <property type="entry name" value="DHquinase_I"/>
    <property type="match status" value="1"/>
</dbReference>
<dbReference type="SUPFAM" id="SSF53223">
    <property type="entry name" value="Aminoacid dehydrogenase-like, N-terminal domain"/>
    <property type="match status" value="1"/>
</dbReference>
<evidence type="ECO:0000256" key="5">
    <source>
        <dbReference type="ARBA" id="ARBA00023141"/>
    </source>
</evidence>
<dbReference type="NCBIfam" id="TIGR01093">
    <property type="entry name" value="aroD"/>
    <property type="match status" value="1"/>
</dbReference>
<evidence type="ECO:0000256" key="9">
    <source>
        <dbReference type="SAM" id="MobiDB-lite"/>
    </source>
</evidence>
<dbReference type="InterPro" id="IPR046346">
    <property type="entry name" value="Aminoacid_DH-like_N_sf"/>
</dbReference>
<dbReference type="Pfam" id="PF08501">
    <property type="entry name" value="Shikimate_dh_N"/>
    <property type="match status" value="1"/>
</dbReference>
<feature type="binding site" evidence="8">
    <location>
        <begin position="231"/>
        <end position="233"/>
    </location>
    <ligand>
        <name>shikimate</name>
        <dbReference type="ChEBI" id="CHEBI:36208"/>
    </ligand>
</feature>
<dbReference type="SUPFAM" id="SSF51569">
    <property type="entry name" value="Aldolase"/>
    <property type="match status" value="1"/>
</dbReference>
<dbReference type="InterPro" id="IPR013785">
    <property type="entry name" value="Aldolase_TIM"/>
</dbReference>
<evidence type="ECO:0000256" key="6">
    <source>
        <dbReference type="ARBA" id="ARBA00049442"/>
    </source>
</evidence>
<dbReference type="EMBL" id="CP036267">
    <property type="protein sequence ID" value="QDT35093.1"/>
    <property type="molecule type" value="Genomic_DNA"/>
</dbReference>
<proteinExistence type="inferred from homology"/>
<feature type="active site" description="Proton acceptor" evidence="8">
    <location>
        <position position="282"/>
    </location>
</feature>
<feature type="binding site" evidence="8">
    <location>
        <position position="433"/>
    </location>
    <ligand>
        <name>NADP(+)</name>
        <dbReference type="ChEBI" id="CHEBI:58349"/>
    </ligand>
</feature>
<protein>
    <recommendedName>
        <fullName evidence="7 8">Multifunctional fusion protein</fullName>
    </recommendedName>
    <domain>
        <recommendedName>
            <fullName evidence="7">3-dehydroquinate dehydratase</fullName>
            <shortName evidence="7">3-dehydroquinase</shortName>
            <ecNumber evidence="7">4.2.1.10</ecNumber>
        </recommendedName>
        <alternativeName>
            <fullName evidence="7">Type I DHQase</fullName>
        </alternativeName>
        <alternativeName>
            <fullName evidence="7">Type I dehydroquinase</fullName>
            <shortName evidence="7">DHQ1</shortName>
        </alternativeName>
    </domain>
    <domain>
        <recommendedName>
            <fullName evidence="8">Shikimate dehydrogenase (NADP(+))</fullName>
            <shortName evidence="8">SDH</shortName>
            <ecNumber evidence="8">1.1.1.25</ecNumber>
        </recommendedName>
    </domain>
</protein>
<dbReference type="GO" id="GO:0003855">
    <property type="term" value="F:3-dehydroquinate dehydratase activity"/>
    <property type="evidence" value="ECO:0007669"/>
    <property type="project" value="UniProtKB-UniRule"/>
</dbReference>
<dbReference type="OrthoDB" id="9792692at2"/>
<dbReference type="GO" id="GO:0005829">
    <property type="term" value="C:cytosol"/>
    <property type="evidence" value="ECO:0007669"/>
    <property type="project" value="TreeGrafter"/>
</dbReference>
<dbReference type="CDD" id="cd01065">
    <property type="entry name" value="NAD_bind_Shikimate_DH"/>
    <property type="match status" value="1"/>
</dbReference>
<dbReference type="Proteomes" id="UP000315724">
    <property type="component" value="Chromosome"/>
</dbReference>
<comment type="subunit">
    <text evidence="7">Homodimer.</text>
</comment>
<feature type="binding site" evidence="8">
    <location>
        <begin position="348"/>
        <end position="352"/>
    </location>
    <ligand>
        <name>NADP(+)</name>
        <dbReference type="ChEBI" id="CHEBI:58349"/>
    </ligand>
</feature>
<feature type="binding site" evidence="8">
    <location>
        <position position="463"/>
    </location>
    <ligand>
        <name>shikimate</name>
        <dbReference type="ChEBI" id="CHEBI:36208"/>
    </ligand>
</feature>
<feature type="binding site" evidence="7">
    <location>
        <position position="58"/>
    </location>
    <ligand>
        <name>3-dehydroquinate</name>
        <dbReference type="ChEBI" id="CHEBI:32364"/>
    </ligand>
</feature>
<organism evidence="13 14">
    <name type="scientific">Thalassoglobus polymorphus</name>
    <dbReference type="NCBI Taxonomy" id="2527994"/>
    <lineage>
        <taxon>Bacteria</taxon>
        <taxon>Pseudomonadati</taxon>
        <taxon>Planctomycetota</taxon>
        <taxon>Planctomycetia</taxon>
        <taxon>Planctomycetales</taxon>
        <taxon>Planctomycetaceae</taxon>
        <taxon>Thalassoglobus</taxon>
    </lineage>
</organism>
<dbReference type="SUPFAM" id="SSF51735">
    <property type="entry name" value="NAD(P)-binding Rossmann-fold domains"/>
    <property type="match status" value="1"/>
</dbReference>
<evidence type="ECO:0000256" key="4">
    <source>
        <dbReference type="ARBA" id="ARBA00023002"/>
    </source>
</evidence>
<feature type="binding site" evidence="8">
    <location>
        <position position="294"/>
    </location>
    <ligand>
        <name>NADP(+)</name>
        <dbReference type="ChEBI" id="CHEBI:58349"/>
    </ligand>
</feature>
<dbReference type="InterPro" id="IPR013708">
    <property type="entry name" value="Shikimate_DH-bd_N"/>
</dbReference>
<accession>A0A517QTY1</accession>
<dbReference type="GO" id="GO:0019632">
    <property type="term" value="P:shikimate metabolic process"/>
    <property type="evidence" value="ECO:0007669"/>
    <property type="project" value="InterPro"/>
</dbReference>
<feature type="binding site" evidence="8">
    <location>
        <position position="319"/>
    </location>
    <ligand>
        <name>shikimate</name>
        <dbReference type="ChEBI" id="CHEBI:36208"/>
    </ligand>
</feature>
<keyword evidence="7" id="KW-0456">Lyase</keyword>
<feature type="domain" description="Shikimate dehydrogenase substrate binding N-terminal" evidence="11">
    <location>
        <begin position="223"/>
        <end position="305"/>
    </location>
</feature>
<dbReference type="InterPro" id="IPR006151">
    <property type="entry name" value="Shikm_DH/Glu-tRNA_Rdtase"/>
</dbReference>
<dbReference type="RefSeq" id="WP_145204099.1">
    <property type="nucleotide sequence ID" value="NZ_CP036267.1"/>
</dbReference>
<feature type="binding site" evidence="8">
    <location>
        <position position="435"/>
    </location>
    <ligand>
        <name>shikimate</name>
        <dbReference type="ChEBI" id="CHEBI:36208"/>
    </ligand>
</feature>
<evidence type="ECO:0000313" key="13">
    <source>
        <dbReference type="EMBL" id="QDT35093.1"/>
    </source>
</evidence>
<keyword evidence="4 8" id="KW-0560">Oxidoreductase</keyword>
<dbReference type="InterPro" id="IPR036291">
    <property type="entry name" value="NAD(P)-bd_dom_sf"/>
</dbReference>
<dbReference type="Pfam" id="PF01488">
    <property type="entry name" value="Shikimate_DH"/>
    <property type="match status" value="1"/>
</dbReference>
<dbReference type="Gene3D" id="3.40.50.720">
    <property type="entry name" value="NAD(P)-binding Rossmann-like Domain"/>
    <property type="match status" value="1"/>
</dbReference>
<dbReference type="Gene3D" id="3.20.20.70">
    <property type="entry name" value="Aldolase class I"/>
    <property type="match status" value="1"/>
</dbReference>
<comment type="function">
    <text evidence="8">Involved in the biosynthesis of the chorismate, which leads to the biosynthesis of aromatic amino acids. Catalyzes the reversible NADPH linked reduction of 3-dehydroshikimate (DHSA) to yield shikimate (SA).</text>
</comment>
<feature type="binding site" evidence="7">
    <location>
        <position position="174"/>
    </location>
    <ligand>
        <name>3-dehydroquinate</name>
        <dbReference type="ChEBI" id="CHEBI:32364"/>
    </ligand>
</feature>
<comment type="similarity">
    <text evidence="7">Belongs to the type-I 3-dehydroquinase family.</text>
</comment>
<reference evidence="13 14" key="1">
    <citation type="submission" date="2019-02" db="EMBL/GenBank/DDBJ databases">
        <title>Deep-cultivation of Planctomycetes and their phenomic and genomic characterization uncovers novel biology.</title>
        <authorList>
            <person name="Wiegand S."/>
            <person name="Jogler M."/>
            <person name="Boedeker C."/>
            <person name="Pinto D."/>
            <person name="Vollmers J."/>
            <person name="Rivas-Marin E."/>
            <person name="Kohn T."/>
            <person name="Peeters S.H."/>
            <person name="Heuer A."/>
            <person name="Rast P."/>
            <person name="Oberbeckmann S."/>
            <person name="Bunk B."/>
            <person name="Jeske O."/>
            <person name="Meyerdierks A."/>
            <person name="Storesund J.E."/>
            <person name="Kallscheuer N."/>
            <person name="Luecker S."/>
            <person name="Lage O.M."/>
            <person name="Pohl T."/>
            <person name="Merkel B.J."/>
            <person name="Hornburger P."/>
            <person name="Mueller R.-W."/>
            <person name="Bruemmer F."/>
            <person name="Labrenz M."/>
            <person name="Spormann A.M."/>
            <person name="Op den Camp H."/>
            <person name="Overmann J."/>
            <person name="Amann R."/>
            <person name="Jetten M.S.M."/>
            <person name="Mascher T."/>
            <person name="Medema M.H."/>
            <person name="Devos D.P."/>
            <person name="Kaster A.-K."/>
            <person name="Ovreas L."/>
            <person name="Rohde M."/>
            <person name="Galperin M.Y."/>
            <person name="Jogler C."/>
        </authorList>
    </citation>
    <scope>NUCLEOTIDE SEQUENCE [LARGE SCALE GENOMIC DNA]</scope>
    <source>
        <strain evidence="13 14">Mal48</strain>
    </source>
</reference>
<dbReference type="UniPathway" id="UPA00053">
    <property type="reaction ID" value="UER00086"/>
</dbReference>
<dbReference type="GO" id="GO:0008652">
    <property type="term" value="P:amino acid biosynthetic process"/>
    <property type="evidence" value="ECO:0007669"/>
    <property type="project" value="UniProtKB-KW"/>
</dbReference>
<keyword evidence="2 7" id="KW-0028">Amino-acid biosynthesis</keyword>
<feature type="binding site" evidence="8">
    <location>
        <position position="303"/>
    </location>
    <ligand>
        <name>shikimate</name>
        <dbReference type="ChEBI" id="CHEBI:36208"/>
    </ligand>
</feature>
<keyword evidence="3 8" id="KW-0521">NADP</keyword>
<evidence type="ECO:0000259" key="10">
    <source>
        <dbReference type="Pfam" id="PF01488"/>
    </source>
</evidence>
<dbReference type="NCBIfam" id="TIGR00507">
    <property type="entry name" value="aroE"/>
    <property type="match status" value="1"/>
</dbReference>
<feature type="binding site" evidence="8">
    <location>
        <position position="278"/>
    </location>
    <ligand>
        <name>shikimate</name>
        <dbReference type="ChEBI" id="CHEBI:36208"/>
    </ligand>
</feature>
<comment type="function">
    <text evidence="7">Involved in the third step of the chorismate pathway, which leads to the biosynthesis of aromatic amino acids. Catalyzes the cis-dehydration of 3-dehydroquinate (DHQ) and introduces the first double bond of the aromatic ring to yield 3-dehydroshikimate.</text>
</comment>
<keyword evidence="7" id="KW-0704">Schiff base</keyword>
<evidence type="ECO:0000259" key="12">
    <source>
        <dbReference type="Pfam" id="PF18317"/>
    </source>
</evidence>
<dbReference type="InterPro" id="IPR001381">
    <property type="entry name" value="DHquinase_I"/>
</dbReference>
<comment type="catalytic activity">
    <reaction evidence="7">
        <text>3-dehydroquinate = 3-dehydroshikimate + H2O</text>
        <dbReference type="Rhea" id="RHEA:21096"/>
        <dbReference type="ChEBI" id="CHEBI:15377"/>
        <dbReference type="ChEBI" id="CHEBI:16630"/>
        <dbReference type="ChEBI" id="CHEBI:32364"/>
        <dbReference type="EC" id="4.2.1.10"/>
    </reaction>
</comment>
<feature type="domain" description="Quinate/shikimate 5-dehydrogenase/glutamyl-tRNA reductase" evidence="10">
    <location>
        <begin position="331"/>
        <end position="387"/>
    </location>
</feature>
<comment type="pathway">
    <text evidence="7">Metabolic intermediate biosynthesis; chorismate biosynthesis; chorismate from D-erythrose 4-phosphate and phosphoenolpyruvate: step 3/7.</text>
</comment>
<dbReference type="KEGG" id="tpol:Mal48_43680"/>
<dbReference type="PANTHER" id="PTHR21089:SF1">
    <property type="entry name" value="BIFUNCTIONAL 3-DEHYDROQUINATE DEHYDRATASE_SHIKIMATE DEHYDROGENASE, CHLOROPLASTIC"/>
    <property type="match status" value="1"/>
</dbReference>
<feature type="binding site" evidence="7">
    <location>
        <begin position="30"/>
        <end position="32"/>
    </location>
    <ligand>
        <name>3-dehydroquinate</name>
        <dbReference type="ChEBI" id="CHEBI:32364"/>
    </ligand>
</feature>
<dbReference type="InterPro" id="IPR041121">
    <property type="entry name" value="SDH_C"/>
</dbReference>
<feature type="binding site" evidence="8">
    <location>
        <position position="456"/>
    </location>
    <ligand>
        <name>NADP(+)</name>
        <dbReference type="ChEBI" id="CHEBI:58349"/>
    </ligand>
</feature>
<evidence type="ECO:0000256" key="1">
    <source>
        <dbReference type="ARBA" id="ARBA00004871"/>
    </source>
</evidence>
<dbReference type="InterPro" id="IPR011342">
    <property type="entry name" value="Shikimate_DH"/>
</dbReference>
<comment type="catalytic activity">
    <reaction evidence="6 8">
        <text>shikimate + NADP(+) = 3-dehydroshikimate + NADPH + H(+)</text>
        <dbReference type="Rhea" id="RHEA:17737"/>
        <dbReference type="ChEBI" id="CHEBI:15378"/>
        <dbReference type="ChEBI" id="CHEBI:16630"/>
        <dbReference type="ChEBI" id="CHEBI:36208"/>
        <dbReference type="ChEBI" id="CHEBI:57783"/>
        <dbReference type="ChEBI" id="CHEBI:58349"/>
        <dbReference type="EC" id="1.1.1.25"/>
    </reaction>
</comment>
<dbReference type="EC" id="1.1.1.25" evidence="8"/>
<dbReference type="HAMAP" id="MF_00222">
    <property type="entry name" value="Shikimate_DH_AroE"/>
    <property type="match status" value="1"/>
</dbReference>
<evidence type="ECO:0000313" key="14">
    <source>
        <dbReference type="Proteomes" id="UP000315724"/>
    </source>
</evidence>
<dbReference type="GO" id="GO:0050661">
    <property type="term" value="F:NADP binding"/>
    <property type="evidence" value="ECO:0007669"/>
    <property type="project" value="InterPro"/>
</dbReference>
<name>A0A517QTY1_9PLAN</name>
<dbReference type="CDD" id="cd00502">
    <property type="entry name" value="DHQase_I"/>
    <property type="match status" value="1"/>
</dbReference>
<dbReference type="AlphaFoldDB" id="A0A517QTY1"/>
<evidence type="ECO:0000256" key="8">
    <source>
        <dbReference type="HAMAP-Rule" id="MF_00222"/>
    </source>
</evidence>
<feature type="domain" description="SDH C-terminal" evidence="12">
    <location>
        <begin position="456"/>
        <end position="486"/>
    </location>
</feature>
<dbReference type="HAMAP" id="MF_00214">
    <property type="entry name" value="AroD"/>
    <property type="match status" value="1"/>
</dbReference>
<sequence length="518" mass="57532">MICVTLGRTRHKMMIAEHQSLAERGAELVELRVDWIPRGLRLDRLIKNRPTPVIVTCRRPDDGGRFSDSEEKRLTILREAIMSGVEYVDLEADIAKSIPRYGKTQRIVSYHDFEKTPDNLEEIHEQLCECDPDIVKIVTMADSPIDNIRMLELVAKAKVPTVGFCMGEYGVVSRILCGKYGAPFSYATFSKERVMAPGQFSFEEMKRLYRYDQINDETAVFGVLGDPVGHSWSPILFNVAFAKNKMNAVYLPMRVGAEEFSETLKAYEFLNVHGYSVTIPHKQSALKFADKADESTLKIGAANTLVKSKSGNWHAKNTDYDAALDSIKLGLAAKKEPSLNGQRVLILGAGGVAQAIGLGAAKENAVVTVSNRSKTRGSQLAKSLDCQHVTWGNRGAVGADVLVNCTPVGMFPEMNETPFEPHWLREDMVVFDTIYNPENTLLLKSAKERLCFPVSGIEMFVRQAAAQFKYFTGKEASLDDLRTTLRRAISPVRVKTSQGHAAPAEHEAKPEQNENGEA</sequence>
<feature type="active site" description="Proton donor/acceptor" evidence="7">
    <location>
        <position position="111"/>
    </location>
</feature>
<keyword evidence="14" id="KW-1185">Reference proteome</keyword>
<dbReference type="InterPro" id="IPR022893">
    <property type="entry name" value="Shikimate_DH_fam"/>
</dbReference>
<evidence type="ECO:0000256" key="7">
    <source>
        <dbReference type="HAMAP-Rule" id="MF_00214"/>
    </source>
</evidence>
<dbReference type="Pfam" id="PF18317">
    <property type="entry name" value="SDH_C"/>
    <property type="match status" value="1"/>
</dbReference>
<dbReference type="PANTHER" id="PTHR21089">
    <property type="entry name" value="SHIKIMATE DEHYDROGENASE"/>
    <property type="match status" value="1"/>
</dbReference>
<comment type="caution">
    <text evidence="7">Lacks conserved residue(s) required for the propagation of feature annotation.</text>
</comment>
<evidence type="ECO:0000259" key="11">
    <source>
        <dbReference type="Pfam" id="PF08501"/>
    </source>
</evidence>
<feature type="region of interest" description="Disordered" evidence="9">
    <location>
        <begin position="492"/>
        <end position="518"/>
    </location>
</feature>
<dbReference type="GO" id="GO:0009073">
    <property type="term" value="P:aromatic amino acid family biosynthetic process"/>
    <property type="evidence" value="ECO:0007669"/>
    <property type="project" value="UniProtKB-KW"/>
</dbReference>
<comment type="similarity">
    <text evidence="8">Belongs to the shikimate dehydrogenase family.</text>
</comment>
<evidence type="ECO:0000256" key="2">
    <source>
        <dbReference type="ARBA" id="ARBA00022605"/>
    </source>
</evidence>
<feature type="active site" description="Schiff-base intermediate with substrate" evidence="7">
    <location>
        <position position="136"/>
    </location>
</feature>
<dbReference type="Gene3D" id="3.40.50.10860">
    <property type="entry name" value="Leucine Dehydrogenase, chain A, domain 1"/>
    <property type="match status" value="1"/>
</dbReference>
<feature type="binding site" evidence="7">
    <location>
        <position position="199"/>
    </location>
    <ligand>
        <name>3-dehydroquinate</name>
        <dbReference type="ChEBI" id="CHEBI:32364"/>
    </ligand>
</feature>
<feature type="compositionally biased region" description="Basic and acidic residues" evidence="9">
    <location>
        <begin position="503"/>
        <end position="512"/>
    </location>
</feature>
<evidence type="ECO:0000256" key="3">
    <source>
        <dbReference type="ARBA" id="ARBA00022857"/>
    </source>
</evidence>
<dbReference type="GO" id="GO:0004764">
    <property type="term" value="F:shikimate 3-dehydrogenase (NADP+) activity"/>
    <property type="evidence" value="ECO:0007669"/>
    <property type="project" value="UniProtKB-UniRule"/>
</dbReference>
<dbReference type="GO" id="GO:0009423">
    <property type="term" value="P:chorismate biosynthetic process"/>
    <property type="evidence" value="ECO:0007669"/>
    <property type="project" value="UniProtKB-UniRule"/>
</dbReference>